<proteinExistence type="predicted"/>
<accession>A0A6A5VAK2</accession>
<evidence type="ECO:0000313" key="2">
    <source>
        <dbReference type="Proteomes" id="UP000800036"/>
    </source>
</evidence>
<evidence type="ECO:0000313" key="1">
    <source>
        <dbReference type="EMBL" id="KAF1973349.1"/>
    </source>
</evidence>
<name>A0A6A5VAK2_9PLEO</name>
<dbReference type="Proteomes" id="UP000800036">
    <property type="component" value="Unassembled WGS sequence"/>
</dbReference>
<sequence>MARPPSPSLLGLPSELRNLIYELVLTAPSDLLYVRPSTLSMWTDHIHEKSRTAPALCIETTTKDRVARRGDFLWTDDPITVEYNMLKYVSKFLYSETAALELKFNCLKTPVEAGSTVQAFNSFFSTMSLTCQSWLSKVVLVQKAGADSLGSTTYYSFIDIEDAINMSQLASICNAYPKLRVDYVFKSCSGLAHISPTAVLTSALQIACALRGRESPQPKFGAARPSITATKAWRQVIDVMSF</sequence>
<reference evidence="1" key="1">
    <citation type="journal article" date="2020" name="Stud. Mycol.">
        <title>101 Dothideomycetes genomes: a test case for predicting lifestyles and emergence of pathogens.</title>
        <authorList>
            <person name="Haridas S."/>
            <person name="Albert R."/>
            <person name="Binder M."/>
            <person name="Bloem J."/>
            <person name="Labutti K."/>
            <person name="Salamov A."/>
            <person name="Andreopoulos B."/>
            <person name="Baker S."/>
            <person name="Barry K."/>
            <person name="Bills G."/>
            <person name="Bluhm B."/>
            <person name="Cannon C."/>
            <person name="Castanera R."/>
            <person name="Culley D."/>
            <person name="Daum C."/>
            <person name="Ezra D."/>
            <person name="Gonzalez J."/>
            <person name="Henrissat B."/>
            <person name="Kuo A."/>
            <person name="Liang C."/>
            <person name="Lipzen A."/>
            <person name="Lutzoni F."/>
            <person name="Magnuson J."/>
            <person name="Mondo S."/>
            <person name="Nolan M."/>
            <person name="Ohm R."/>
            <person name="Pangilinan J."/>
            <person name="Park H.-J."/>
            <person name="Ramirez L."/>
            <person name="Alfaro M."/>
            <person name="Sun H."/>
            <person name="Tritt A."/>
            <person name="Yoshinaga Y."/>
            <person name="Zwiers L.-H."/>
            <person name="Turgeon B."/>
            <person name="Goodwin S."/>
            <person name="Spatafora J."/>
            <person name="Crous P."/>
            <person name="Grigoriev I."/>
        </authorList>
    </citation>
    <scope>NUCLEOTIDE SEQUENCE</scope>
    <source>
        <strain evidence="1">CBS 107.79</strain>
    </source>
</reference>
<protein>
    <submittedName>
        <fullName evidence="1">Uncharacterized protein</fullName>
    </submittedName>
</protein>
<dbReference type="OrthoDB" id="4790878at2759"/>
<organism evidence="1 2">
    <name type="scientific">Bimuria novae-zelandiae CBS 107.79</name>
    <dbReference type="NCBI Taxonomy" id="1447943"/>
    <lineage>
        <taxon>Eukaryota</taxon>
        <taxon>Fungi</taxon>
        <taxon>Dikarya</taxon>
        <taxon>Ascomycota</taxon>
        <taxon>Pezizomycotina</taxon>
        <taxon>Dothideomycetes</taxon>
        <taxon>Pleosporomycetidae</taxon>
        <taxon>Pleosporales</taxon>
        <taxon>Massarineae</taxon>
        <taxon>Didymosphaeriaceae</taxon>
        <taxon>Bimuria</taxon>
    </lineage>
</organism>
<keyword evidence="2" id="KW-1185">Reference proteome</keyword>
<dbReference type="EMBL" id="ML976681">
    <property type="protein sequence ID" value="KAF1973349.1"/>
    <property type="molecule type" value="Genomic_DNA"/>
</dbReference>
<gene>
    <name evidence="1" type="ORF">BU23DRAFT_568363</name>
</gene>
<dbReference type="AlphaFoldDB" id="A0A6A5VAK2"/>